<sequence length="98" mass="10251">MGDVGSRTSFLAEWYLPNLAEATVDDIVTRLRAAAAAVTRAGAPIRLVATLSVPTDEVLYGVFDADSPEAVVSTCERAGSPHQRLSTDVTARFVSGAA</sequence>
<dbReference type="RefSeq" id="WP_048634990.1">
    <property type="nucleotide sequence ID" value="NZ_CVQQ01000025.1"/>
</dbReference>
<proteinExistence type="predicted"/>
<dbReference type="KEGG" id="mauu:NCTC10437_01020"/>
<dbReference type="AlphaFoldDB" id="A0A3S4RYF1"/>
<evidence type="ECO:0000313" key="2">
    <source>
        <dbReference type="Proteomes" id="UP000279306"/>
    </source>
</evidence>
<dbReference type="EMBL" id="LR134356">
    <property type="protein sequence ID" value="VEG51904.1"/>
    <property type="molecule type" value="Genomic_DNA"/>
</dbReference>
<name>A0A3S4RYF1_MYCAU</name>
<keyword evidence="2" id="KW-1185">Reference proteome</keyword>
<reference evidence="1 2" key="1">
    <citation type="submission" date="2018-12" db="EMBL/GenBank/DDBJ databases">
        <authorList>
            <consortium name="Pathogen Informatics"/>
        </authorList>
    </citation>
    <scope>NUCLEOTIDE SEQUENCE [LARGE SCALE GENOMIC DNA]</scope>
    <source>
        <strain evidence="1 2">NCTC10437</strain>
    </source>
</reference>
<dbReference type="OrthoDB" id="4731035at2"/>
<evidence type="ECO:0000313" key="1">
    <source>
        <dbReference type="EMBL" id="VEG51904.1"/>
    </source>
</evidence>
<accession>A0A3S4RYF1</accession>
<dbReference type="Proteomes" id="UP000279306">
    <property type="component" value="Chromosome"/>
</dbReference>
<gene>
    <name evidence="1" type="ORF">NCTC10437_01020</name>
</gene>
<protein>
    <submittedName>
        <fullName evidence="1">Uncharacterized protein</fullName>
    </submittedName>
</protein>
<organism evidence="1 2">
    <name type="scientific">Mycolicibacterium aurum</name>
    <name type="common">Mycobacterium aurum</name>
    <dbReference type="NCBI Taxonomy" id="1791"/>
    <lineage>
        <taxon>Bacteria</taxon>
        <taxon>Bacillati</taxon>
        <taxon>Actinomycetota</taxon>
        <taxon>Actinomycetes</taxon>
        <taxon>Mycobacteriales</taxon>
        <taxon>Mycobacteriaceae</taxon>
        <taxon>Mycolicibacterium</taxon>
    </lineage>
</organism>